<gene>
    <name evidence="2" type="ORF">MTR66_13015</name>
</gene>
<comment type="caution">
    <text evidence="1">Lacks conserved residue(s) required for the propagation of feature annotation.</text>
</comment>
<keyword evidence="3" id="KW-1185">Reference proteome</keyword>
<keyword evidence="1" id="KW-0472">Membrane</keyword>
<dbReference type="CDD" id="cd06662">
    <property type="entry name" value="SURF1"/>
    <property type="match status" value="1"/>
</dbReference>
<dbReference type="RefSeq" id="WP_243921712.1">
    <property type="nucleotide sequence ID" value="NZ_JALHLG010000018.1"/>
</dbReference>
<evidence type="ECO:0000256" key="1">
    <source>
        <dbReference type="RuleBase" id="RU363076"/>
    </source>
</evidence>
<evidence type="ECO:0000313" key="2">
    <source>
        <dbReference type="EMBL" id="MCJ2187734.1"/>
    </source>
</evidence>
<comment type="similarity">
    <text evidence="1">Belongs to the SURF1 family.</text>
</comment>
<name>A0ABT0BRP2_9SPHN</name>
<organism evidence="2 3">
    <name type="scientific">Novosphingobium beihaiensis</name>
    <dbReference type="NCBI Taxonomy" id="2930389"/>
    <lineage>
        <taxon>Bacteria</taxon>
        <taxon>Pseudomonadati</taxon>
        <taxon>Pseudomonadota</taxon>
        <taxon>Alphaproteobacteria</taxon>
        <taxon>Sphingomonadales</taxon>
        <taxon>Sphingomonadaceae</taxon>
        <taxon>Novosphingobium</taxon>
    </lineage>
</organism>
<keyword evidence="1" id="KW-1133">Transmembrane helix</keyword>
<keyword evidence="1" id="KW-1003">Cell membrane</keyword>
<dbReference type="EMBL" id="JALHLG010000018">
    <property type="protein sequence ID" value="MCJ2187734.1"/>
    <property type="molecule type" value="Genomic_DNA"/>
</dbReference>
<dbReference type="Proteomes" id="UP001202281">
    <property type="component" value="Unassembled WGS sequence"/>
</dbReference>
<proteinExistence type="inferred from homology"/>
<keyword evidence="1" id="KW-0812">Transmembrane</keyword>
<dbReference type="InterPro" id="IPR002994">
    <property type="entry name" value="Surf1/Shy1"/>
</dbReference>
<feature type="transmembrane region" description="Helical" evidence="1">
    <location>
        <begin position="162"/>
        <end position="182"/>
    </location>
</feature>
<evidence type="ECO:0000313" key="3">
    <source>
        <dbReference type="Proteomes" id="UP001202281"/>
    </source>
</evidence>
<comment type="caution">
    <text evidence="2">The sequence shown here is derived from an EMBL/GenBank/DDBJ whole genome shotgun (WGS) entry which is preliminary data.</text>
</comment>
<protein>
    <recommendedName>
        <fullName evidence="1">SURF1-like protein</fullName>
    </recommendedName>
</protein>
<comment type="subcellular location">
    <subcellularLocation>
        <location evidence="1">Cell membrane</location>
        <topology evidence="1">Multi-pass membrane protein</topology>
    </subcellularLocation>
</comment>
<reference evidence="2 3" key="1">
    <citation type="submission" date="2022-04" db="EMBL/GenBank/DDBJ databases">
        <title>Identification of a novel bacterium isolated from mangrove sediments.</title>
        <authorList>
            <person name="Pan X."/>
        </authorList>
    </citation>
    <scope>NUCLEOTIDE SEQUENCE [LARGE SCALE GENOMIC DNA]</scope>
    <source>
        <strain evidence="2 3">B2638</strain>
    </source>
</reference>
<sequence>MRRIPVLSTLVVLAAVALMVSLGVWQLHRLAWKEALLADYAAAQRTGREIAWPSKGVDETLFYHRAYLTCTSVASHSSMAGRNTAGESGIAQTAECVLPGGGTALVVLGWAQQPKAALAWEGGKVHGTIAPGPRLIADPPLAGLQANARPDPSEIPNNHFSYAMQWFFFAATALAIYAIALWKRLRQG</sequence>
<accession>A0ABT0BRP2</accession>
<dbReference type="Pfam" id="PF02104">
    <property type="entry name" value="SURF1"/>
    <property type="match status" value="1"/>
</dbReference>